<gene>
    <name evidence="3" type="ORF">BIV57_17380</name>
</gene>
<protein>
    <recommendedName>
        <fullName evidence="2">STAS domain-containing protein</fullName>
    </recommendedName>
</protein>
<evidence type="ECO:0000313" key="4">
    <source>
        <dbReference type="Proteomes" id="UP000243342"/>
    </source>
</evidence>
<name>A0A1J7BC33_9ACTN</name>
<dbReference type="STRING" id="1428644.BIV57_17380"/>
<dbReference type="InterPro" id="IPR036513">
    <property type="entry name" value="STAS_dom_sf"/>
</dbReference>
<keyword evidence="4" id="KW-1185">Reference proteome</keyword>
<dbReference type="AlphaFoldDB" id="A0A1J7BC33"/>
<evidence type="ECO:0000259" key="2">
    <source>
        <dbReference type="PROSITE" id="PS50801"/>
    </source>
</evidence>
<dbReference type="InterPro" id="IPR058548">
    <property type="entry name" value="MlaB-like_STAS"/>
</dbReference>
<dbReference type="EMBL" id="MLCF01000106">
    <property type="protein sequence ID" value="OIV36227.1"/>
    <property type="molecule type" value="Genomic_DNA"/>
</dbReference>
<reference evidence="3 4" key="1">
    <citation type="submission" date="2016-10" db="EMBL/GenBank/DDBJ databases">
        <title>Genome sequence of Streptomyces gilvigriseus MUSC 26.</title>
        <authorList>
            <person name="Lee L.-H."/>
            <person name="Ser H.-L."/>
        </authorList>
    </citation>
    <scope>NUCLEOTIDE SEQUENCE [LARGE SCALE GENOMIC DNA]</scope>
    <source>
        <strain evidence="3 4">MUSC 26</strain>
    </source>
</reference>
<sequence>MRLLTERPGAEVAGEVALGTREAWEDVLDDLTSTASAAPAPGEPDAAAPEGAAGRIPVQRGPRGGHALEVHLDLADLTFVDASGAASLCRAARRLAPDGRLVLHDAPPALCRVLDLLWPEERTLVVCPK</sequence>
<dbReference type="Proteomes" id="UP000243342">
    <property type="component" value="Unassembled WGS sequence"/>
</dbReference>
<dbReference type="Gene3D" id="3.30.750.24">
    <property type="entry name" value="STAS domain"/>
    <property type="match status" value="1"/>
</dbReference>
<organism evidence="3 4">
    <name type="scientific">Mangrovactinospora gilvigrisea</name>
    <dbReference type="NCBI Taxonomy" id="1428644"/>
    <lineage>
        <taxon>Bacteria</taxon>
        <taxon>Bacillati</taxon>
        <taxon>Actinomycetota</taxon>
        <taxon>Actinomycetes</taxon>
        <taxon>Kitasatosporales</taxon>
        <taxon>Streptomycetaceae</taxon>
        <taxon>Mangrovactinospora</taxon>
    </lineage>
</organism>
<evidence type="ECO:0000313" key="3">
    <source>
        <dbReference type="EMBL" id="OIV36227.1"/>
    </source>
</evidence>
<comment type="caution">
    <text evidence="3">The sequence shown here is derived from an EMBL/GenBank/DDBJ whole genome shotgun (WGS) entry which is preliminary data.</text>
</comment>
<accession>A0A1J7BC33</accession>
<dbReference type="SUPFAM" id="SSF52091">
    <property type="entry name" value="SpoIIaa-like"/>
    <property type="match status" value="1"/>
</dbReference>
<feature type="compositionally biased region" description="Low complexity" evidence="1">
    <location>
        <begin position="35"/>
        <end position="54"/>
    </location>
</feature>
<proteinExistence type="predicted"/>
<dbReference type="PROSITE" id="PS50801">
    <property type="entry name" value="STAS"/>
    <property type="match status" value="1"/>
</dbReference>
<dbReference type="InterPro" id="IPR002645">
    <property type="entry name" value="STAS_dom"/>
</dbReference>
<feature type="domain" description="STAS" evidence="2">
    <location>
        <begin position="11"/>
        <end position="117"/>
    </location>
</feature>
<feature type="region of interest" description="Disordered" evidence="1">
    <location>
        <begin position="32"/>
        <end position="60"/>
    </location>
</feature>
<dbReference type="Pfam" id="PF13466">
    <property type="entry name" value="STAS_2"/>
    <property type="match status" value="1"/>
</dbReference>
<evidence type="ECO:0000256" key="1">
    <source>
        <dbReference type="SAM" id="MobiDB-lite"/>
    </source>
</evidence>
<dbReference type="RefSeq" id="WP_071657813.1">
    <property type="nucleotide sequence ID" value="NZ_MLCF01000106.1"/>
</dbReference>